<sequence length="305" mass="34350">MSSPSLSSNHDDLWKDDYNRRMMSNSRSLGGGDGVISEIEEEEEELFEIEERLDTIREEGGMMEGSSLFSFDFHNGEGEDAVYVAIAGNYNYESSSMDALLWTLNHALNNHPHPHPSSSTSTIVFLVHVFPEIKHIPTPLGMMPVSQANPEQKENYMAQERGKRREFLDKFLSACSTAQVKVDTILIESDMEAKAILDLIPILNIRKLVLGTTKANLRKMRSRRASGMIGQILKDAPEFCEVKIICEGKEILDLLTDSPSPSPRAYSLSPQPIQQRQQQQDDYQEDHHVTSDSFTCGCFKPKVHS</sequence>
<feature type="region of interest" description="Disordered" evidence="1">
    <location>
        <begin position="259"/>
        <end position="293"/>
    </location>
</feature>
<protein>
    <submittedName>
        <fullName evidence="2">Uncharacterized protein</fullName>
    </submittedName>
</protein>
<keyword evidence="3" id="KW-1185">Reference proteome</keyword>
<name>A0ABD2ZR98_9GENT</name>
<evidence type="ECO:0000256" key="1">
    <source>
        <dbReference type="SAM" id="MobiDB-lite"/>
    </source>
</evidence>
<dbReference type="Gene3D" id="3.40.50.620">
    <property type="entry name" value="HUPs"/>
    <property type="match status" value="1"/>
</dbReference>
<evidence type="ECO:0000313" key="3">
    <source>
        <dbReference type="Proteomes" id="UP001630127"/>
    </source>
</evidence>
<dbReference type="SUPFAM" id="SSF52402">
    <property type="entry name" value="Adenine nucleotide alpha hydrolases-like"/>
    <property type="match status" value="1"/>
</dbReference>
<dbReference type="CDD" id="cd01989">
    <property type="entry name" value="USP_STK_Ubox_N"/>
    <property type="match status" value="1"/>
</dbReference>
<evidence type="ECO:0000313" key="2">
    <source>
        <dbReference type="EMBL" id="KAL3521803.1"/>
    </source>
</evidence>
<feature type="compositionally biased region" description="Low complexity" evidence="1">
    <location>
        <begin position="271"/>
        <end position="281"/>
    </location>
</feature>
<proteinExistence type="predicted"/>
<comment type="caution">
    <text evidence="2">The sequence shown here is derived from an EMBL/GenBank/DDBJ whole genome shotgun (WGS) entry which is preliminary data.</text>
</comment>
<dbReference type="InterPro" id="IPR014729">
    <property type="entry name" value="Rossmann-like_a/b/a_fold"/>
</dbReference>
<dbReference type="PANTHER" id="PTHR47382:SF3">
    <property type="entry name" value="ADENINE NUCLEOTIDE ALPHA HYDROLASES-LIKE SUPERFAMILY PROTEIN"/>
    <property type="match status" value="1"/>
</dbReference>
<dbReference type="PANTHER" id="PTHR47382">
    <property type="entry name" value="U-BOX DOMAIN-CONTAINING PROTEIN 52-LIKE"/>
    <property type="match status" value="1"/>
</dbReference>
<organism evidence="2 3">
    <name type="scientific">Cinchona calisaya</name>
    <dbReference type="NCBI Taxonomy" id="153742"/>
    <lineage>
        <taxon>Eukaryota</taxon>
        <taxon>Viridiplantae</taxon>
        <taxon>Streptophyta</taxon>
        <taxon>Embryophyta</taxon>
        <taxon>Tracheophyta</taxon>
        <taxon>Spermatophyta</taxon>
        <taxon>Magnoliopsida</taxon>
        <taxon>eudicotyledons</taxon>
        <taxon>Gunneridae</taxon>
        <taxon>Pentapetalae</taxon>
        <taxon>asterids</taxon>
        <taxon>lamiids</taxon>
        <taxon>Gentianales</taxon>
        <taxon>Rubiaceae</taxon>
        <taxon>Cinchonoideae</taxon>
        <taxon>Cinchoneae</taxon>
        <taxon>Cinchona</taxon>
    </lineage>
</organism>
<gene>
    <name evidence="2" type="ORF">ACH5RR_014637</name>
</gene>
<dbReference type="EMBL" id="JBJUIK010000007">
    <property type="protein sequence ID" value="KAL3521803.1"/>
    <property type="molecule type" value="Genomic_DNA"/>
</dbReference>
<dbReference type="AlphaFoldDB" id="A0ABD2ZR98"/>
<dbReference type="Proteomes" id="UP001630127">
    <property type="component" value="Unassembled WGS sequence"/>
</dbReference>
<reference evidence="2 3" key="1">
    <citation type="submission" date="2024-11" db="EMBL/GenBank/DDBJ databases">
        <title>A near-complete genome assembly of Cinchona calisaya.</title>
        <authorList>
            <person name="Lian D.C."/>
            <person name="Zhao X.W."/>
            <person name="Wei L."/>
        </authorList>
    </citation>
    <scope>NUCLEOTIDE SEQUENCE [LARGE SCALE GENOMIC DNA]</scope>
    <source>
        <tissue evidence="2">Nenye</tissue>
    </source>
</reference>
<accession>A0ABD2ZR98</accession>